<dbReference type="EMBL" id="LFJN01000032">
    <property type="protein sequence ID" value="KPI36296.1"/>
    <property type="molecule type" value="Genomic_DNA"/>
</dbReference>
<organism evidence="1 2">
    <name type="scientific">Cyphellophora attinorum</name>
    <dbReference type="NCBI Taxonomy" id="1664694"/>
    <lineage>
        <taxon>Eukaryota</taxon>
        <taxon>Fungi</taxon>
        <taxon>Dikarya</taxon>
        <taxon>Ascomycota</taxon>
        <taxon>Pezizomycotina</taxon>
        <taxon>Eurotiomycetes</taxon>
        <taxon>Chaetothyriomycetidae</taxon>
        <taxon>Chaetothyriales</taxon>
        <taxon>Cyphellophoraceae</taxon>
        <taxon>Cyphellophora</taxon>
    </lineage>
</organism>
<dbReference type="VEuPathDB" id="FungiDB:AB675_7296"/>
<accession>A0A0N1NX21</accession>
<gene>
    <name evidence="1" type="ORF">AB675_7296</name>
</gene>
<dbReference type="RefSeq" id="XP_017996259.1">
    <property type="nucleotide sequence ID" value="XM_018147651.1"/>
</dbReference>
<protein>
    <submittedName>
        <fullName evidence="1">Uncharacterized protein</fullName>
    </submittedName>
</protein>
<dbReference type="Proteomes" id="UP000038010">
    <property type="component" value="Unassembled WGS sequence"/>
</dbReference>
<proteinExistence type="predicted"/>
<name>A0A0N1NX21_9EURO</name>
<sequence length="338" mass="37465">MPHKDSKTPLAMWPGSPKSACHGSCRRYINSVRAPRRRNYIPFKRRFPFLLLPAEVRDTIYRYIFWGTQLARVECIDRYHISALCLDNAGGWRKGTNMGLRAPYTAILFVSKLCLQEARFRLFSEARLRINNGTVGLSSSPGLPLTIAPRDLISYRLSANAEEFETLSHVSLVLDYRRGHGLATICSLVASMPNWTSVAMHVGPLRVGGNAGDSWYVHNNSEGFWYTDDAIPTASQITTLASAVGRSFEQFSPSGLVATAWKTITERSGTMVVAYDVAGRTEGHAQADYTWLVTVDMKSRAINVQLKERSMPGQDISPGSDIAQVSTEAVARLSHPSH</sequence>
<dbReference type="AlphaFoldDB" id="A0A0N1NX21"/>
<keyword evidence="2" id="KW-1185">Reference proteome</keyword>
<dbReference type="GeneID" id="28739531"/>
<comment type="caution">
    <text evidence="1">The sequence shown here is derived from an EMBL/GenBank/DDBJ whole genome shotgun (WGS) entry which is preliminary data.</text>
</comment>
<reference evidence="1 2" key="1">
    <citation type="submission" date="2015-06" db="EMBL/GenBank/DDBJ databases">
        <title>Draft genome of the ant-associated black yeast Phialophora attae CBS 131958.</title>
        <authorList>
            <person name="Moreno L.F."/>
            <person name="Stielow B.J."/>
            <person name="de Hoog S."/>
            <person name="Vicente V.A."/>
            <person name="Weiss V.A."/>
            <person name="de Vries M."/>
            <person name="Cruz L.M."/>
            <person name="Souza E.M."/>
        </authorList>
    </citation>
    <scope>NUCLEOTIDE SEQUENCE [LARGE SCALE GENOMIC DNA]</scope>
    <source>
        <strain evidence="1 2">CBS 131958</strain>
    </source>
</reference>
<dbReference type="OrthoDB" id="3675409at2759"/>
<evidence type="ECO:0000313" key="1">
    <source>
        <dbReference type="EMBL" id="KPI36296.1"/>
    </source>
</evidence>
<evidence type="ECO:0000313" key="2">
    <source>
        <dbReference type="Proteomes" id="UP000038010"/>
    </source>
</evidence>